<organism evidence="1 2">
    <name type="scientific">Eumeta variegata</name>
    <name type="common">Bagworm moth</name>
    <name type="synonym">Eumeta japonica</name>
    <dbReference type="NCBI Taxonomy" id="151549"/>
    <lineage>
        <taxon>Eukaryota</taxon>
        <taxon>Metazoa</taxon>
        <taxon>Ecdysozoa</taxon>
        <taxon>Arthropoda</taxon>
        <taxon>Hexapoda</taxon>
        <taxon>Insecta</taxon>
        <taxon>Pterygota</taxon>
        <taxon>Neoptera</taxon>
        <taxon>Endopterygota</taxon>
        <taxon>Lepidoptera</taxon>
        <taxon>Glossata</taxon>
        <taxon>Ditrysia</taxon>
        <taxon>Tineoidea</taxon>
        <taxon>Psychidae</taxon>
        <taxon>Oiketicinae</taxon>
        <taxon>Eumeta</taxon>
    </lineage>
</organism>
<keyword evidence="2" id="KW-1185">Reference proteome</keyword>
<dbReference type="AlphaFoldDB" id="A0A4C1ZVN7"/>
<proteinExistence type="predicted"/>
<dbReference type="EMBL" id="BGZK01002106">
    <property type="protein sequence ID" value="GBP90715.1"/>
    <property type="molecule type" value="Genomic_DNA"/>
</dbReference>
<reference evidence="1 2" key="1">
    <citation type="journal article" date="2019" name="Commun. Biol.">
        <title>The bagworm genome reveals a unique fibroin gene that provides high tensile strength.</title>
        <authorList>
            <person name="Kono N."/>
            <person name="Nakamura H."/>
            <person name="Ohtoshi R."/>
            <person name="Tomita M."/>
            <person name="Numata K."/>
            <person name="Arakawa K."/>
        </authorList>
    </citation>
    <scope>NUCLEOTIDE SEQUENCE [LARGE SCALE GENOMIC DNA]</scope>
</reference>
<sequence>MRTAPAPAPRTIASADIRFNSNLETVLADDSDADVYTCGRRAPDRRHEIILGDTDVKYAVNDLVVDVPCAVYVNVSRL</sequence>
<protein>
    <submittedName>
        <fullName evidence="1">Uncharacterized protein</fullName>
    </submittedName>
</protein>
<gene>
    <name evidence="1" type="ORF">EVAR_64296_1</name>
</gene>
<name>A0A4C1ZVN7_EUMVA</name>
<evidence type="ECO:0000313" key="1">
    <source>
        <dbReference type="EMBL" id="GBP90715.1"/>
    </source>
</evidence>
<accession>A0A4C1ZVN7</accession>
<dbReference type="Proteomes" id="UP000299102">
    <property type="component" value="Unassembled WGS sequence"/>
</dbReference>
<comment type="caution">
    <text evidence="1">The sequence shown here is derived from an EMBL/GenBank/DDBJ whole genome shotgun (WGS) entry which is preliminary data.</text>
</comment>
<evidence type="ECO:0000313" key="2">
    <source>
        <dbReference type="Proteomes" id="UP000299102"/>
    </source>
</evidence>